<dbReference type="Pfam" id="PF13365">
    <property type="entry name" value="Trypsin_2"/>
    <property type="match status" value="1"/>
</dbReference>
<feature type="transmembrane region" description="Helical" evidence="3">
    <location>
        <begin position="69"/>
        <end position="90"/>
    </location>
</feature>
<organism evidence="4 5">
    <name type="scientific">Hydrogenibacillus schlegelii</name>
    <name type="common">Bacillus schlegelii</name>
    <dbReference type="NCBI Taxonomy" id="1484"/>
    <lineage>
        <taxon>Bacteria</taxon>
        <taxon>Bacillati</taxon>
        <taxon>Bacillota</taxon>
        <taxon>Bacilli</taxon>
        <taxon>Bacillales</taxon>
        <taxon>Bacillales Family X. Incertae Sedis</taxon>
        <taxon>Hydrogenibacillus</taxon>
    </lineage>
</organism>
<keyword evidence="3" id="KW-0812">Transmembrane</keyword>
<dbReference type="Proteomes" id="UP000748108">
    <property type="component" value="Unassembled WGS sequence"/>
</dbReference>
<dbReference type="PANTHER" id="PTHR43019">
    <property type="entry name" value="SERINE ENDOPROTEASE DEGS"/>
    <property type="match status" value="1"/>
</dbReference>
<feature type="compositionally biased region" description="Basic and acidic residues" evidence="2">
    <location>
        <begin position="1"/>
        <end position="17"/>
    </location>
</feature>
<accession>A0A947GB39</accession>
<feature type="region of interest" description="Disordered" evidence="2">
    <location>
        <begin position="1"/>
        <end position="63"/>
    </location>
</feature>
<dbReference type="PRINTS" id="PR00834">
    <property type="entry name" value="PROTEASES2C"/>
</dbReference>
<dbReference type="SUPFAM" id="SSF50494">
    <property type="entry name" value="Trypsin-like serine proteases"/>
    <property type="match status" value="1"/>
</dbReference>
<keyword evidence="1" id="KW-0720">Serine protease</keyword>
<keyword evidence="3" id="KW-0472">Membrane</keyword>
<evidence type="ECO:0000313" key="5">
    <source>
        <dbReference type="Proteomes" id="UP000748108"/>
    </source>
</evidence>
<dbReference type="GO" id="GO:0004252">
    <property type="term" value="F:serine-type endopeptidase activity"/>
    <property type="evidence" value="ECO:0007669"/>
    <property type="project" value="InterPro"/>
</dbReference>
<keyword evidence="4" id="KW-0645">Protease</keyword>
<dbReference type="PANTHER" id="PTHR43019:SF23">
    <property type="entry name" value="PROTEASE DO-LIKE 5, CHLOROPLASTIC"/>
    <property type="match status" value="1"/>
</dbReference>
<evidence type="ECO:0000256" key="3">
    <source>
        <dbReference type="SAM" id="Phobius"/>
    </source>
</evidence>
<dbReference type="InterPro" id="IPR001940">
    <property type="entry name" value="Peptidase_S1C"/>
</dbReference>
<name>A0A947GB39_HYDSH</name>
<gene>
    <name evidence="4" type="ORF">KM312_12965</name>
</gene>
<sequence>RTKGGDRERREAAMKENDDVEQAGGPLRDSGRAEAARIPEDEGASEDGRAERPEEGDDLPPPRRGARRLVVGLVIVGLLANGLGLLPLLFGRTAERKAEERLVGDEAVAAIRPAVVAVVTPDGHGTGFNIAPEGAIVTNRHVVGDAGRAWAVFPDGRRLFVALVWSDPSKDVALLRPSRSGAQDETERMGEAERSYPVLPLADRMPRPGEAIVVVGHPLFETDVAVRGTVLGPVRLKDGREAIALDAPIFPGNSGSPVLAADGTVLAVVFGTATLEGEKARRSIGLAVPVAGLTLPGARP</sequence>
<dbReference type="EMBL" id="JAHHQF010000108">
    <property type="protein sequence ID" value="MBT9283525.1"/>
    <property type="molecule type" value="Genomic_DNA"/>
</dbReference>
<comment type="caution">
    <text evidence="4">The sequence shown here is derived from an EMBL/GenBank/DDBJ whole genome shotgun (WGS) entry which is preliminary data.</text>
</comment>
<dbReference type="GO" id="GO:0006508">
    <property type="term" value="P:proteolysis"/>
    <property type="evidence" value="ECO:0007669"/>
    <property type="project" value="UniProtKB-KW"/>
</dbReference>
<dbReference type="Gene3D" id="2.40.10.10">
    <property type="entry name" value="Trypsin-like serine proteases"/>
    <property type="match status" value="2"/>
</dbReference>
<evidence type="ECO:0000256" key="2">
    <source>
        <dbReference type="SAM" id="MobiDB-lite"/>
    </source>
</evidence>
<dbReference type="AlphaFoldDB" id="A0A947GB39"/>
<protein>
    <submittedName>
        <fullName evidence="4">Serine protease</fullName>
    </submittedName>
</protein>
<proteinExistence type="predicted"/>
<dbReference type="InterPro" id="IPR043504">
    <property type="entry name" value="Peptidase_S1_PA_chymotrypsin"/>
</dbReference>
<evidence type="ECO:0000256" key="1">
    <source>
        <dbReference type="ARBA" id="ARBA00022825"/>
    </source>
</evidence>
<feature type="compositionally biased region" description="Basic and acidic residues" evidence="2">
    <location>
        <begin position="29"/>
        <end position="53"/>
    </location>
</feature>
<evidence type="ECO:0000313" key="4">
    <source>
        <dbReference type="EMBL" id="MBT9283525.1"/>
    </source>
</evidence>
<keyword evidence="3" id="KW-1133">Transmembrane helix</keyword>
<dbReference type="InterPro" id="IPR009003">
    <property type="entry name" value="Peptidase_S1_PA"/>
</dbReference>
<reference evidence="4" key="1">
    <citation type="journal article" date="2021" name="Microbiology">
        <title>Metagenomic Analysis of the Microbial Community in the Underground Coal Fire Area (Kemerovo Region, Russia) Revealed Predominance of Thermophilic Members of the Phyla Deinococcus-thermus, Aquificae, and Firmicutes.</title>
        <authorList>
            <person name="Kadnikov V."/>
            <person name="Mardanov A.V."/>
            <person name="Beletsky A.V."/>
            <person name="Karnachuk O.V."/>
            <person name="Ravin N.V."/>
        </authorList>
    </citation>
    <scope>NUCLEOTIDE SEQUENCE</scope>
    <source>
        <strain evidence="4">RBS10-49</strain>
    </source>
</reference>
<feature type="non-terminal residue" evidence="4">
    <location>
        <position position="1"/>
    </location>
</feature>
<keyword evidence="1" id="KW-0378">Hydrolase</keyword>